<evidence type="ECO:0000256" key="3">
    <source>
        <dbReference type="ARBA" id="ARBA00022989"/>
    </source>
</evidence>
<dbReference type="Gene3D" id="1.20.1250.20">
    <property type="entry name" value="MFS general substrate transporter like domains"/>
    <property type="match status" value="2"/>
</dbReference>
<evidence type="ECO:0000259" key="6">
    <source>
        <dbReference type="PROSITE" id="PS50850"/>
    </source>
</evidence>
<feature type="transmembrane region" description="Helical" evidence="5">
    <location>
        <begin position="255"/>
        <end position="277"/>
    </location>
</feature>
<dbReference type="AlphaFoldDB" id="A0A917A0M5"/>
<dbReference type="Pfam" id="PF07690">
    <property type="entry name" value="MFS_1"/>
    <property type="match status" value="1"/>
</dbReference>
<dbReference type="PANTHER" id="PTHR11662:SF285">
    <property type="entry name" value="HEXURONATE TRANSPORTER"/>
    <property type="match status" value="1"/>
</dbReference>
<feature type="transmembrane region" description="Helical" evidence="5">
    <location>
        <begin position="289"/>
        <end position="305"/>
    </location>
</feature>
<evidence type="ECO:0000256" key="4">
    <source>
        <dbReference type="ARBA" id="ARBA00023136"/>
    </source>
</evidence>
<dbReference type="InterPro" id="IPR020846">
    <property type="entry name" value="MFS_dom"/>
</dbReference>
<keyword evidence="8" id="KW-1185">Reference proteome</keyword>
<dbReference type="Proteomes" id="UP000635071">
    <property type="component" value="Unassembled WGS sequence"/>
</dbReference>
<evidence type="ECO:0000256" key="1">
    <source>
        <dbReference type="ARBA" id="ARBA00004141"/>
    </source>
</evidence>
<dbReference type="GO" id="GO:0016020">
    <property type="term" value="C:membrane"/>
    <property type="evidence" value="ECO:0007669"/>
    <property type="project" value="UniProtKB-SubCell"/>
</dbReference>
<accession>A0A917A0M5</accession>
<dbReference type="PROSITE" id="PS50850">
    <property type="entry name" value="MFS"/>
    <property type="match status" value="1"/>
</dbReference>
<feature type="transmembrane region" description="Helical" evidence="5">
    <location>
        <begin position="53"/>
        <end position="72"/>
    </location>
</feature>
<dbReference type="InterPro" id="IPR011701">
    <property type="entry name" value="MFS"/>
</dbReference>
<evidence type="ECO:0000256" key="5">
    <source>
        <dbReference type="SAM" id="Phobius"/>
    </source>
</evidence>
<feature type="transmembrane region" description="Helical" evidence="5">
    <location>
        <begin position="374"/>
        <end position="398"/>
    </location>
</feature>
<sequence length="406" mass="43166">MATGDEGTGSRRWLVGLLFVGTALNYVDRQVLALLKPTLEAEFGWTNQEFAHFGSAVNISTIVALLFVGWFVDRFGVRVAYGVAVGVWSLAGMGHAAAASVGQFVAARSILAVAESVNTPAAVKAAATYLPLKERSFGLGLINTAPNIGAILTPLLIPPLALAFGWKSAFIVTGALGFVWLAFWYFGTKRLVPVDAAPPSRLDAKWGVLLKDRRSWAVIGAKALTDCVWWFLLFWTPDLFGRVFGLSQAEIGAPIAIIFTMAALGALTSGALFPRLLDRGLSVNRARKASMLFYAVLILPIPLALQADNQWTAALLIGLALFAHQGFSTNIFGMAADIVPQARVASVMAAGAVAGNLTGLGMNELTGWSLDNGVGYWPMFAIAASGYLAALLWVHLVLPVIRPAHA</sequence>
<feature type="transmembrane region" description="Helical" evidence="5">
    <location>
        <begin position="344"/>
        <end position="362"/>
    </location>
</feature>
<dbReference type="GO" id="GO:0015134">
    <property type="term" value="F:hexuronate transmembrane transporter activity"/>
    <property type="evidence" value="ECO:0007669"/>
    <property type="project" value="TreeGrafter"/>
</dbReference>
<dbReference type="EMBL" id="BMJM01000016">
    <property type="protein sequence ID" value="GGE21402.1"/>
    <property type="molecule type" value="Genomic_DNA"/>
</dbReference>
<comment type="subcellular location">
    <subcellularLocation>
        <location evidence="1">Membrane</location>
        <topology evidence="1">Multi-pass membrane protein</topology>
    </subcellularLocation>
</comment>
<reference evidence="7" key="1">
    <citation type="journal article" date="2014" name="Int. J. Syst. Evol. Microbiol.">
        <title>Complete genome sequence of Corynebacterium casei LMG S-19264T (=DSM 44701T), isolated from a smear-ripened cheese.</title>
        <authorList>
            <consortium name="US DOE Joint Genome Institute (JGI-PGF)"/>
            <person name="Walter F."/>
            <person name="Albersmeier A."/>
            <person name="Kalinowski J."/>
            <person name="Ruckert C."/>
        </authorList>
    </citation>
    <scope>NUCLEOTIDE SEQUENCE</scope>
    <source>
        <strain evidence="7">CGMCC 1.15519</strain>
    </source>
</reference>
<feature type="transmembrane region" description="Helical" evidence="5">
    <location>
        <begin position="311"/>
        <end position="332"/>
    </location>
</feature>
<feature type="transmembrane region" description="Helical" evidence="5">
    <location>
        <begin position="164"/>
        <end position="186"/>
    </location>
</feature>
<dbReference type="InterPro" id="IPR036259">
    <property type="entry name" value="MFS_trans_sf"/>
</dbReference>
<feature type="transmembrane region" description="Helical" evidence="5">
    <location>
        <begin position="79"/>
        <end position="98"/>
    </location>
</feature>
<dbReference type="SUPFAM" id="SSF103473">
    <property type="entry name" value="MFS general substrate transporter"/>
    <property type="match status" value="1"/>
</dbReference>
<gene>
    <name evidence="7" type="primary">exuT</name>
    <name evidence="7" type="ORF">GCM10011529_30040</name>
</gene>
<feature type="domain" description="Major facilitator superfamily (MFS) profile" evidence="6">
    <location>
        <begin position="14"/>
        <end position="402"/>
    </location>
</feature>
<comment type="caution">
    <text evidence="7">The sequence shown here is derived from an EMBL/GenBank/DDBJ whole genome shotgun (WGS) entry which is preliminary data.</text>
</comment>
<evidence type="ECO:0000256" key="2">
    <source>
        <dbReference type="ARBA" id="ARBA00022692"/>
    </source>
</evidence>
<keyword evidence="4 5" id="KW-0472">Membrane</keyword>
<dbReference type="RefSeq" id="WP_188764189.1">
    <property type="nucleotide sequence ID" value="NZ_BMJM01000016.1"/>
</dbReference>
<reference evidence="7" key="2">
    <citation type="submission" date="2020-09" db="EMBL/GenBank/DDBJ databases">
        <authorList>
            <person name="Sun Q."/>
            <person name="Zhou Y."/>
        </authorList>
    </citation>
    <scope>NUCLEOTIDE SEQUENCE</scope>
    <source>
        <strain evidence="7">CGMCC 1.15519</strain>
    </source>
</reference>
<proteinExistence type="predicted"/>
<evidence type="ECO:0000313" key="7">
    <source>
        <dbReference type="EMBL" id="GGE21402.1"/>
    </source>
</evidence>
<evidence type="ECO:0000313" key="8">
    <source>
        <dbReference type="Proteomes" id="UP000635071"/>
    </source>
</evidence>
<protein>
    <submittedName>
        <fullName evidence="7">Hexuronate transporter</fullName>
    </submittedName>
</protein>
<organism evidence="7 8">
    <name type="scientific">Sandarakinorhabdus glacialis</name>
    <dbReference type="NCBI Taxonomy" id="1614636"/>
    <lineage>
        <taxon>Bacteria</taxon>
        <taxon>Pseudomonadati</taxon>
        <taxon>Pseudomonadota</taxon>
        <taxon>Alphaproteobacteria</taxon>
        <taxon>Sphingomonadales</taxon>
        <taxon>Sphingosinicellaceae</taxon>
        <taxon>Sandarakinorhabdus</taxon>
    </lineage>
</organism>
<feature type="transmembrane region" description="Helical" evidence="5">
    <location>
        <begin position="215"/>
        <end position="235"/>
    </location>
</feature>
<keyword evidence="3 5" id="KW-1133">Transmembrane helix</keyword>
<keyword evidence="2 5" id="KW-0812">Transmembrane</keyword>
<name>A0A917A0M5_9SPHN</name>
<dbReference type="PANTHER" id="PTHR11662">
    <property type="entry name" value="SOLUTE CARRIER FAMILY 17"/>
    <property type="match status" value="1"/>
</dbReference>
<dbReference type="InterPro" id="IPR050382">
    <property type="entry name" value="MFS_Na/Anion_cotransporter"/>
</dbReference>